<feature type="compositionally biased region" description="Basic and acidic residues" evidence="1">
    <location>
        <begin position="52"/>
        <end position="61"/>
    </location>
</feature>
<reference evidence="3" key="2">
    <citation type="journal article" date="2020" name="Front. Microbiol.">
        <title>Genetic Variants of the DSF Quorum Sensing System in Stenotrophomonas maltophilia Influence Virulence and Resistance Phenotypes Among Genotypically Diverse Clinical Isolates.</title>
        <authorList>
            <person name="Yero D."/>
            <person name="Huedo P."/>
            <person name="Conchillo-Sole O."/>
            <person name="Martinez-Servat S."/>
            <person name="Mamat U."/>
            <person name="Coves X."/>
            <person name="Llanas F."/>
            <person name="Roca I."/>
            <person name="Vila J."/>
            <person name="Schaible U.E."/>
            <person name="Daura X."/>
            <person name="Gibert I."/>
        </authorList>
    </citation>
    <scope>NUCLEOTIDE SEQUENCE</scope>
    <source>
        <strain evidence="3">OG156</strain>
    </source>
</reference>
<comment type="caution">
    <text evidence="3">The sequence shown here is derived from an EMBL/GenBank/DDBJ whole genome shotgun (WGS) entry which is preliminary data.</text>
</comment>
<dbReference type="OrthoDB" id="6051621at2"/>
<dbReference type="RefSeq" id="WP_049430641.1">
    <property type="nucleotide sequence ID" value="NZ_CP154630.1"/>
</dbReference>
<evidence type="ECO:0000256" key="1">
    <source>
        <dbReference type="SAM" id="MobiDB-lite"/>
    </source>
</evidence>
<feature type="chain" id="PRO_5043156367" description="Secreted protein" evidence="2">
    <location>
        <begin position="21"/>
        <end position="82"/>
    </location>
</feature>
<accession>A0A2J0T003</accession>
<dbReference type="AlphaFoldDB" id="A0A2J0T003"/>
<feature type="signal peptide" evidence="2">
    <location>
        <begin position="1"/>
        <end position="20"/>
    </location>
</feature>
<keyword evidence="2" id="KW-0732">Signal</keyword>
<protein>
    <recommendedName>
        <fullName evidence="5">Secreted protein</fullName>
    </recommendedName>
</protein>
<reference evidence="3" key="1">
    <citation type="submission" date="2018-09" db="EMBL/GenBank/DDBJ databases">
        <authorList>
            <person name="Groschel M."/>
            <person name="Kohl T."/>
            <person name="Conchillo-Sole O."/>
            <person name="Mamat U."/>
            <person name="Yero D."/>
            <person name="Niemann S."/>
            <person name="Daura X."/>
            <person name="Gibert I."/>
        </authorList>
    </citation>
    <scope>NUCLEOTIDE SEQUENCE</scope>
    <source>
        <strain evidence="3">OG156</strain>
    </source>
</reference>
<evidence type="ECO:0000256" key="2">
    <source>
        <dbReference type="SAM" id="SignalP"/>
    </source>
</evidence>
<organism evidence="3 4">
    <name type="scientific">Stenotrophomonas maltophilia</name>
    <name type="common">Pseudomonas maltophilia</name>
    <name type="synonym">Xanthomonas maltophilia</name>
    <dbReference type="NCBI Taxonomy" id="40324"/>
    <lineage>
        <taxon>Bacteria</taxon>
        <taxon>Pseudomonadati</taxon>
        <taxon>Pseudomonadota</taxon>
        <taxon>Gammaproteobacteria</taxon>
        <taxon>Lysobacterales</taxon>
        <taxon>Lysobacteraceae</taxon>
        <taxon>Stenotrophomonas</taxon>
        <taxon>Stenotrophomonas maltophilia group</taxon>
    </lineage>
</organism>
<feature type="region of interest" description="Disordered" evidence="1">
    <location>
        <begin position="52"/>
        <end position="82"/>
    </location>
</feature>
<sequence length="82" mass="8914">MKLSVLILPLLCVISLPALAQSYSDSRHNRDGSVDIRYSDGSSSRITRDLSKRVIAEHSDGSRSPTTSDLSGRNRSTYSDGS</sequence>
<evidence type="ECO:0000313" key="3">
    <source>
        <dbReference type="EMBL" id="MBA0311208.1"/>
    </source>
</evidence>
<dbReference type="EMBL" id="RAUE01000013">
    <property type="protein sequence ID" value="MBA0311208.1"/>
    <property type="molecule type" value="Genomic_DNA"/>
</dbReference>
<gene>
    <name evidence="3" type="ORF">D7Y33_09330</name>
</gene>
<evidence type="ECO:0000313" key="4">
    <source>
        <dbReference type="Proteomes" id="UP000822271"/>
    </source>
</evidence>
<feature type="compositionally biased region" description="Basic and acidic residues" evidence="1">
    <location>
        <begin position="25"/>
        <end position="38"/>
    </location>
</feature>
<name>A0A2J0T003_STEMA</name>
<feature type="compositionally biased region" description="Polar residues" evidence="1">
    <location>
        <begin position="62"/>
        <end position="82"/>
    </location>
</feature>
<evidence type="ECO:0008006" key="5">
    <source>
        <dbReference type="Google" id="ProtNLM"/>
    </source>
</evidence>
<feature type="region of interest" description="Disordered" evidence="1">
    <location>
        <begin position="24"/>
        <end position="43"/>
    </location>
</feature>
<dbReference type="Proteomes" id="UP000822271">
    <property type="component" value="Unassembled WGS sequence"/>
</dbReference>
<proteinExistence type="predicted"/>